<protein>
    <recommendedName>
        <fullName evidence="5">Alpha-helical coiled-coil rod protein</fullName>
    </recommendedName>
</protein>
<sequence length="387" mass="43750">MQSKSHDPIPSDDSCSYHPFFPPPAASIIASVQTSQYTSVTPSASSSVTPSPKQHSTIVTQKQPSSCTHNLSTSMSSSTSLFSRPSAPCAPIKSTTESQIEKVEIEQQASVLLPRTNDPVSDDIDLLKLQLNAYDRIQRIQDRVLSNQDIQGALSNEKGVACLLETWRQKAWELIVQRNWADLNHKRYRETAEAKLEQAQIQNAESNQKIHLLNANIDQLRSCYDISVEKNKELERSCSKLNQALLDAEDRNSQTRLQLDCERTQMSHMGLHLVELVEHIDQFSATITERLDLHRQKLEYAIARLEMARVMYEASRKSKDSQTRQMQLLQTEVQNLRTDRRILLERISLAEMPVSAQDVGILTSAHTIPPVQTARLKQLSASLRLEK</sequence>
<name>A0ABQ8EWN0_9FUNG</name>
<proteinExistence type="predicted"/>
<keyword evidence="4" id="KW-1185">Reference proteome</keyword>
<organism evidence="3 4">
    <name type="scientific">Batrachochytrium salamandrivorans</name>
    <dbReference type="NCBI Taxonomy" id="1357716"/>
    <lineage>
        <taxon>Eukaryota</taxon>
        <taxon>Fungi</taxon>
        <taxon>Fungi incertae sedis</taxon>
        <taxon>Chytridiomycota</taxon>
        <taxon>Chytridiomycota incertae sedis</taxon>
        <taxon>Chytridiomycetes</taxon>
        <taxon>Rhizophydiales</taxon>
        <taxon>Rhizophydiales incertae sedis</taxon>
        <taxon>Batrachochytrium</taxon>
    </lineage>
</organism>
<evidence type="ECO:0000256" key="1">
    <source>
        <dbReference type="SAM" id="Coils"/>
    </source>
</evidence>
<dbReference type="Proteomes" id="UP001648503">
    <property type="component" value="Unassembled WGS sequence"/>
</dbReference>
<evidence type="ECO:0008006" key="5">
    <source>
        <dbReference type="Google" id="ProtNLM"/>
    </source>
</evidence>
<feature type="compositionally biased region" description="Low complexity" evidence="2">
    <location>
        <begin position="39"/>
        <end position="52"/>
    </location>
</feature>
<feature type="coiled-coil region" evidence="1">
    <location>
        <begin position="319"/>
        <end position="346"/>
    </location>
</feature>
<comment type="caution">
    <text evidence="3">The sequence shown here is derived from an EMBL/GenBank/DDBJ whole genome shotgun (WGS) entry which is preliminary data.</text>
</comment>
<reference evidence="3 4" key="1">
    <citation type="submission" date="2021-02" db="EMBL/GenBank/DDBJ databases">
        <title>Variation within the Batrachochytrium salamandrivorans European outbreak.</title>
        <authorList>
            <person name="Kelly M."/>
            <person name="Pasmans F."/>
            <person name="Shea T.P."/>
            <person name="Munoz J.F."/>
            <person name="Carranza S."/>
            <person name="Cuomo C.A."/>
            <person name="Martel A."/>
        </authorList>
    </citation>
    <scope>NUCLEOTIDE SEQUENCE [LARGE SCALE GENOMIC DNA]</scope>
    <source>
        <strain evidence="3 4">AMFP18/2</strain>
    </source>
</reference>
<accession>A0ABQ8EWN0</accession>
<feature type="compositionally biased region" description="Polar residues" evidence="2">
    <location>
        <begin position="53"/>
        <end position="64"/>
    </location>
</feature>
<keyword evidence="1" id="KW-0175">Coiled coil</keyword>
<evidence type="ECO:0000256" key="2">
    <source>
        <dbReference type="SAM" id="MobiDB-lite"/>
    </source>
</evidence>
<gene>
    <name evidence="3" type="ORF">BASA50_011050</name>
</gene>
<feature type="coiled-coil region" evidence="1">
    <location>
        <begin position="189"/>
        <end position="251"/>
    </location>
</feature>
<evidence type="ECO:0000313" key="4">
    <source>
        <dbReference type="Proteomes" id="UP001648503"/>
    </source>
</evidence>
<evidence type="ECO:0000313" key="3">
    <source>
        <dbReference type="EMBL" id="KAH6587859.1"/>
    </source>
</evidence>
<feature type="region of interest" description="Disordered" evidence="2">
    <location>
        <begin position="39"/>
        <end position="71"/>
    </location>
</feature>
<dbReference type="EMBL" id="JAFCIX010000550">
    <property type="protein sequence ID" value="KAH6587859.1"/>
    <property type="molecule type" value="Genomic_DNA"/>
</dbReference>